<dbReference type="PANTHER" id="PTHR43689:SF8">
    <property type="entry name" value="ALPHA_BETA-HYDROLASES SUPERFAMILY PROTEIN"/>
    <property type="match status" value="1"/>
</dbReference>
<dbReference type="EMBL" id="JBHSRF010000106">
    <property type="protein sequence ID" value="MFC6086913.1"/>
    <property type="molecule type" value="Genomic_DNA"/>
</dbReference>
<sequence>MTAGRSPGPAQAGPGVHVESGGGKDGPLVVFLHGSAASAAVWKPVTRRLADRRPGTRWLLADLPGHGRSRWQLDYSPDGYAAMVAAAIRGHLDGLRGPRPPVHLVGHSLGAMVALAVADGTRGVSVASVLAIAMKVNWTEEQLTRRAAAASRPTRIFPSPEQARDLFGRVSGIAAAGPSAGFTEADLAGGVTGADGRHRLSGDPRITAAPPLTPAALAALAARVTCPITPACGDRDPGVRAEEMAEVFGRPVTVLPGAGHNAHIEHPGLIADLVGQALGRAASDH</sequence>
<feature type="region of interest" description="Disordered" evidence="1">
    <location>
        <begin position="1"/>
        <end position="21"/>
    </location>
</feature>
<dbReference type="InterPro" id="IPR000073">
    <property type="entry name" value="AB_hydrolase_1"/>
</dbReference>
<accession>A0ABW1NVG3</accession>
<dbReference type="Proteomes" id="UP001596137">
    <property type="component" value="Unassembled WGS sequence"/>
</dbReference>
<gene>
    <name evidence="3" type="ORF">ACFP1K_37510</name>
</gene>
<dbReference type="PANTHER" id="PTHR43689">
    <property type="entry name" value="HYDROLASE"/>
    <property type="match status" value="1"/>
</dbReference>
<name>A0ABW1NVG3_9ACTN</name>
<dbReference type="InterPro" id="IPR029058">
    <property type="entry name" value="AB_hydrolase_fold"/>
</dbReference>
<comment type="caution">
    <text evidence="3">The sequence shown here is derived from an EMBL/GenBank/DDBJ whole genome shotgun (WGS) entry which is preliminary data.</text>
</comment>
<dbReference type="SUPFAM" id="SSF53474">
    <property type="entry name" value="alpha/beta-Hydrolases"/>
    <property type="match status" value="1"/>
</dbReference>
<dbReference type="RefSeq" id="WP_380762561.1">
    <property type="nucleotide sequence ID" value="NZ_JBHSRF010000106.1"/>
</dbReference>
<dbReference type="GO" id="GO:0016787">
    <property type="term" value="F:hydrolase activity"/>
    <property type="evidence" value="ECO:0007669"/>
    <property type="project" value="UniProtKB-KW"/>
</dbReference>
<dbReference type="Pfam" id="PF12697">
    <property type="entry name" value="Abhydrolase_6"/>
    <property type="match status" value="1"/>
</dbReference>
<proteinExistence type="predicted"/>
<evidence type="ECO:0000256" key="1">
    <source>
        <dbReference type="SAM" id="MobiDB-lite"/>
    </source>
</evidence>
<organism evidence="3 4">
    <name type="scientific">Sphaerisporangium aureirubrum</name>
    <dbReference type="NCBI Taxonomy" id="1544736"/>
    <lineage>
        <taxon>Bacteria</taxon>
        <taxon>Bacillati</taxon>
        <taxon>Actinomycetota</taxon>
        <taxon>Actinomycetes</taxon>
        <taxon>Streptosporangiales</taxon>
        <taxon>Streptosporangiaceae</taxon>
        <taxon>Sphaerisporangium</taxon>
    </lineage>
</organism>
<keyword evidence="3" id="KW-0378">Hydrolase</keyword>
<evidence type="ECO:0000313" key="4">
    <source>
        <dbReference type="Proteomes" id="UP001596137"/>
    </source>
</evidence>
<protein>
    <submittedName>
        <fullName evidence="3">Alpha/beta fold hydrolase</fullName>
    </submittedName>
</protein>
<keyword evidence="4" id="KW-1185">Reference proteome</keyword>
<reference evidence="4" key="1">
    <citation type="journal article" date="2019" name="Int. J. Syst. Evol. Microbiol.">
        <title>The Global Catalogue of Microorganisms (GCM) 10K type strain sequencing project: providing services to taxonomists for standard genome sequencing and annotation.</title>
        <authorList>
            <consortium name="The Broad Institute Genomics Platform"/>
            <consortium name="The Broad Institute Genome Sequencing Center for Infectious Disease"/>
            <person name="Wu L."/>
            <person name="Ma J."/>
        </authorList>
    </citation>
    <scope>NUCLEOTIDE SEQUENCE [LARGE SCALE GENOMIC DNA]</scope>
    <source>
        <strain evidence="4">JCM 30346</strain>
    </source>
</reference>
<dbReference type="Gene3D" id="3.40.50.1820">
    <property type="entry name" value="alpha/beta hydrolase"/>
    <property type="match status" value="1"/>
</dbReference>
<feature type="domain" description="AB hydrolase-1" evidence="2">
    <location>
        <begin position="29"/>
        <end position="272"/>
    </location>
</feature>
<evidence type="ECO:0000313" key="3">
    <source>
        <dbReference type="EMBL" id="MFC6086913.1"/>
    </source>
</evidence>
<evidence type="ECO:0000259" key="2">
    <source>
        <dbReference type="Pfam" id="PF12697"/>
    </source>
</evidence>